<dbReference type="InterPro" id="IPR012340">
    <property type="entry name" value="NA-bd_OB-fold"/>
</dbReference>
<evidence type="ECO:0000313" key="3">
    <source>
        <dbReference type="Proteomes" id="UP001170954"/>
    </source>
</evidence>
<feature type="region of interest" description="Disordered" evidence="1">
    <location>
        <begin position="1"/>
        <end position="21"/>
    </location>
</feature>
<dbReference type="Gene3D" id="2.40.50.140">
    <property type="entry name" value="Nucleic acid-binding proteins"/>
    <property type="match status" value="1"/>
</dbReference>
<accession>A0ABT7NIF4</accession>
<organism evidence="2 3">
    <name type="scientific">Sphingobacterium hotanense</name>
    <dbReference type="NCBI Taxonomy" id="649196"/>
    <lineage>
        <taxon>Bacteria</taxon>
        <taxon>Pseudomonadati</taxon>
        <taxon>Bacteroidota</taxon>
        <taxon>Sphingobacteriia</taxon>
        <taxon>Sphingobacteriales</taxon>
        <taxon>Sphingobacteriaceae</taxon>
        <taxon>Sphingobacterium</taxon>
    </lineage>
</organism>
<proteinExistence type="predicted"/>
<dbReference type="Proteomes" id="UP001170954">
    <property type="component" value="Unassembled WGS sequence"/>
</dbReference>
<evidence type="ECO:0000256" key="1">
    <source>
        <dbReference type="SAM" id="MobiDB-lite"/>
    </source>
</evidence>
<comment type="caution">
    <text evidence="2">The sequence shown here is derived from an EMBL/GenBank/DDBJ whole genome shotgun (WGS) entry which is preliminary data.</text>
</comment>
<dbReference type="EMBL" id="JACAGK010000003">
    <property type="protein sequence ID" value="MDM1046968.1"/>
    <property type="molecule type" value="Genomic_DNA"/>
</dbReference>
<reference evidence="2" key="2">
    <citation type="journal article" date="2022" name="Sci. Total Environ.">
        <title>Prevalence, transmission, and molecular epidemiology of tet(X)-positive bacteria among humans, animals, and environmental niches in China: An epidemiological, and genomic-based study.</title>
        <authorList>
            <person name="Dong N."/>
            <person name="Zeng Y."/>
            <person name="Cai C."/>
            <person name="Sun C."/>
            <person name="Lu J."/>
            <person name="Liu C."/>
            <person name="Zhou H."/>
            <person name="Sun Q."/>
            <person name="Shu L."/>
            <person name="Wang H."/>
            <person name="Wang Y."/>
            <person name="Wang S."/>
            <person name="Wu C."/>
            <person name="Chan E.W."/>
            <person name="Chen G."/>
            <person name="Shen Z."/>
            <person name="Chen S."/>
            <person name="Zhang R."/>
        </authorList>
    </citation>
    <scope>NUCLEOTIDE SEQUENCE</scope>
    <source>
        <strain evidence="2">R1692</strain>
    </source>
</reference>
<evidence type="ECO:0000313" key="2">
    <source>
        <dbReference type="EMBL" id="MDM1046968.1"/>
    </source>
</evidence>
<keyword evidence="3" id="KW-1185">Reference proteome</keyword>
<gene>
    <name evidence="2" type="ORF">HX018_01745</name>
</gene>
<protein>
    <submittedName>
        <fullName evidence="2">Cold-shock protein</fullName>
    </submittedName>
</protein>
<name>A0ABT7NIF4_9SPHI</name>
<reference evidence="2" key="1">
    <citation type="submission" date="2020-06" db="EMBL/GenBank/DDBJ databases">
        <authorList>
            <person name="Dong N."/>
        </authorList>
    </citation>
    <scope>NUCLEOTIDE SEQUENCE</scope>
    <source>
        <strain evidence="2">R1692</strain>
    </source>
</reference>
<sequence length="99" mass="11600">MFAYVDEYGNISDTPPSQPYKFKEEDLQRPADPTEEYHFGKVSFYNEVGHYGFIRDNETRETVYFNDNLAGMVLNLNQAVKYKYARSKQGNQITEVEKI</sequence>
<dbReference type="SUPFAM" id="SSF50249">
    <property type="entry name" value="Nucleic acid-binding proteins"/>
    <property type="match status" value="1"/>
</dbReference>